<keyword evidence="1" id="KW-0812">Transmembrane</keyword>
<evidence type="ECO:0000313" key="2">
    <source>
        <dbReference type="EMBL" id="BBM82835.1"/>
    </source>
</evidence>
<organism evidence="2 3">
    <name type="scientific">Uabimicrobium amorphum</name>
    <dbReference type="NCBI Taxonomy" id="2596890"/>
    <lineage>
        <taxon>Bacteria</taxon>
        <taxon>Pseudomonadati</taxon>
        <taxon>Planctomycetota</taxon>
        <taxon>Candidatus Uabimicrobiia</taxon>
        <taxon>Candidatus Uabimicrobiales</taxon>
        <taxon>Candidatus Uabimicrobiaceae</taxon>
        <taxon>Candidatus Uabimicrobium</taxon>
    </lineage>
</organism>
<protein>
    <submittedName>
        <fullName evidence="2">Uncharacterized protein</fullName>
    </submittedName>
</protein>
<keyword evidence="3" id="KW-1185">Reference proteome</keyword>
<proteinExistence type="predicted"/>
<evidence type="ECO:0000313" key="3">
    <source>
        <dbReference type="Proteomes" id="UP000326354"/>
    </source>
</evidence>
<dbReference type="OrthoDB" id="7064750at2"/>
<sequence>MSDSSAKWKWEIFIKLVTALGFLGTIGYGYYEYRLHEETREKERKFQQEQSFQHRQFELYKTFWEKRFEVYVDTCNSAATVANFMAKLSTSGDMQSLLANKPKSGFWKLYYGSLSIVEDKHVEVALFDFGQTLRKCENRIKNSQPPTVEHADLLKKQSLELGLACRASIREYWKTLEDVDRVKLSEFDKK</sequence>
<feature type="transmembrane region" description="Helical" evidence="1">
    <location>
        <begin position="12"/>
        <end position="31"/>
    </location>
</feature>
<keyword evidence="1" id="KW-0472">Membrane</keyword>
<reference evidence="2 3" key="1">
    <citation type="submission" date="2019-08" db="EMBL/GenBank/DDBJ databases">
        <title>Complete genome sequence of Candidatus Uab amorphum.</title>
        <authorList>
            <person name="Shiratori T."/>
            <person name="Suzuki S."/>
            <person name="Kakizawa Y."/>
            <person name="Ishida K."/>
        </authorList>
    </citation>
    <scope>NUCLEOTIDE SEQUENCE [LARGE SCALE GENOMIC DNA]</scope>
    <source>
        <strain evidence="2 3">SRT547</strain>
    </source>
</reference>
<accession>A0A5S9F1P3</accession>
<dbReference type="RefSeq" id="WP_151967062.1">
    <property type="nucleotide sequence ID" value="NZ_AP019860.1"/>
</dbReference>
<dbReference type="Proteomes" id="UP000326354">
    <property type="component" value="Chromosome"/>
</dbReference>
<dbReference type="AlphaFoldDB" id="A0A5S9F1P3"/>
<gene>
    <name evidence="2" type="ORF">UABAM_01178</name>
</gene>
<name>A0A5S9F1P3_UABAM</name>
<keyword evidence="1" id="KW-1133">Transmembrane helix</keyword>
<evidence type="ECO:0000256" key="1">
    <source>
        <dbReference type="SAM" id="Phobius"/>
    </source>
</evidence>
<dbReference type="KEGG" id="uam:UABAM_01178"/>
<dbReference type="EMBL" id="AP019860">
    <property type="protein sequence ID" value="BBM82835.1"/>
    <property type="molecule type" value="Genomic_DNA"/>
</dbReference>